<accession>A0AAN7KHF4</accession>
<feature type="compositionally biased region" description="Basic and acidic residues" evidence="1">
    <location>
        <begin position="152"/>
        <end position="166"/>
    </location>
</feature>
<dbReference type="PANTHER" id="PTHR36775">
    <property type="entry name" value="LYR MOTIF PROTEIN"/>
    <property type="match status" value="1"/>
</dbReference>
<organism evidence="2 3">
    <name type="scientific">Trapa natans</name>
    <name type="common">Water chestnut</name>
    <dbReference type="NCBI Taxonomy" id="22666"/>
    <lineage>
        <taxon>Eukaryota</taxon>
        <taxon>Viridiplantae</taxon>
        <taxon>Streptophyta</taxon>
        <taxon>Embryophyta</taxon>
        <taxon>Tracheophyta</taxon>
        <taxon>Spermatophyta</taxon>
        <taxon>Magnoliopsida</taxon>
        <taxon>eudicotyledons</taxon>
        <taxon>Gunneridae</taxon>
        <taxon>Pentapetalae</taxon>
        <taxon>rosids</taxon>
        <taxon>malvids</taxon>
        <taxon>Myrtales</taxon>
        <taxon>Lythraceae</taxon>
        <taxon>Trapa</taxon>
    </lineage>
</organism>
<dbReference type="PANTHER" id="PTHR36775:SF1">
    <property type="entry name" value="LYR MOTIF PROTEIN"/>
    <property type="match status" value="1"/>
</dbReference>
<comment type="caution">
    <text evidence="2">The sequence shown here is derived from an EMBL/GenBank/DDBJ whole genome shotgun (WGS) entry which is preliminary data.</text>
</comment>
<keyword evidence="3" id="KW-1185">Reference proteome</keyword>
<feature type="compositionally biased region" description="Basic residues" evidence="1">
    <location>
        <begin position="93"/>
        <end position="102"/>
    </location>
</feature>
<feature type="region of interest" description="Disordered" evidence="1">
    <location>
        <begin position="93"/>
        <end position="117"/>
    </location>
</feature>
<evidence type="ECO:0000313" key="2">
    <source>
        <dbReference type="EMBL" id="KAK4767216.1"/>
    </source>
</evidence>
<gene>
    <name evidence="2" type="ORF">SAY86_014966</name>
</gene>
<feature type="region of interest" description="Disordered" evidence="1">
    <location>
        <begin position="129"/>
        <end position="204"/>
    </location>
</feature>
<evidence type="ECO:0000256" key="1">
    <source>
        <dbReference type="SAM" id="MobiDB-lite"/>
    </source>
</evidence>
<reference evidence="2 3" key="1">
    <citation type="journal article" date="2023" name="Hortic Res">
        <title>Pangenome of water caltrop reveals structural variations and asymmetric subgenome divergence after allopolyploidization.</title>
        <authorList>
            <person name="Zhang X."/>
            <person name="Chen Y."/>
            <person name="Wang L."/>
            <person name="Yuan Y."/>
            <person name="Fang M."/>
            <person name="Shi L."/>
            <person name="Lu R."/>
            <person name="Comes H.P."/>
            <person name="Ma Y."/>
            <person name="Chen Y."/>
            <person name="Huang G."/>
            <person name="Zhou Y."/>
            <person name="Zheng Z."/>
            <person name="Qiu Y."/>
        </authorList>
    </citation>
    <scope>NUCLEOTIDE SEQUENCE [LARGE SCALE GENOMIC DNA]</scope>
    <source>
        <strain evidence="2">F231</strain>
    </source>
</reference>
<name>A0AAN7KHF4_TRANT</name>
<dbReference type="EMBL" id="JAXQNO010000022">
    <property type="protein sequence ID" value="KAK4767216.1"/>
    <property type="molecule type" value="Genomic_DNA"/>
</dbReference>
<dbReference type="AlphaFoldDB" id="A0AAN7KHF4"/>
<feature type="region of interest" description="Disordered" evidence="1">
    <location>
        <begin position="27"/>
        <end position="52"/>
    </location>
</feature>
<dbReference type="Proteomes" id="UP001346149">
    <property type="component" value="Unassembled WGS sequence"/>
</dbReference>
<feature type="compositionally biased region" description="Polar residues" evidence="1">
    <location>
        <begin position="167"/>
        <end position="186"/>
    </location>
</feature>
<proteinExistence type="predicted"/>
<feature type="compositionally biased region" description="Basic residues" evidence="1">
    <location>
        <begin position="245"/>
        <end position="254"/>
    </location>
</feature>
<feature type="region of interest" description="Disordered" evidence="1">
    <location>
        <begin position="231"/>
        <end position="262"/>
    </location>
</feature>
<protein>
    <submittedName>
        <fullName evidence="2">Uncharacterized protein</fullName>
    </submittedName>
</protein>
<sequence length="262" mass="29084">MSRRSLASRHSIDSCTIQLQSWRPFKTLDSSDYPRTPPPPKPYSSSSAGGLCPKRPCLSDRATATFTVDSIDMSQLSLFDDDRPIEGSLSLLARKRRRRRGSRSVSGRSSDRSGTRRCCSVGATCSDLPMAAGGTDSSGELFGNGDWGSDVSEAKNSRRDREREENMSVTGQGFNGHMGNSDTLGNESGYVSEPGYRGDAEFGYGDEFDEEEEDSRILFWGDKFGDPDSKMEMVGENSFSDQKTHYRGRRKKHDYKMIDPSM</sequence>
<evidence type="ECO:0000313" key="3">
    <source>
        <dbReference type="Proteomes" id="UP001346149"/>
    </source>
</evidence>